<reference evidence="2" key="1">
    <citation type="submission" date="2017-10" db="EMBL/GenBank/DDBJ databases">
        <title>Draft genome sequences of strains TRE 1, TRE 9, TRE H and TRI 7, isolated from tamarins, belonging to four potential novel Bifidobacterium species.</title>
        <authorList>
            <person name="Mattarelli P."/>
            <person name="Modesto M."/>
            <person name="Puglisi E."/>
            <person name="Morelli L."/>
            <person name="Bonetti A."/>
            <person name="Spezio C."/>
            <person name="Sandri C."/>
        </authorList>
    </citation>
    <scope>NUCLEOTIDE SEQUENCE [LARGE SCALE GENOMIC DNA]</scope>
    <source>
        <strain evidence="2">TREH</strain>
    </source>
</reference>
<accession>A0A2M9HMY4</accession>
<comment type="caution">
    <text evidence="1">The sequence shown here is derived from an EMBL/GenBank/DDBJ whole genome shotgun (WGS) entry which is preliminary data.</text>
</comment>
<dbReference type="GO" id="GO:0005840">
    <property type="term" value="C:ribosome"/>
    <property type="evidence" value="ECO:0007669"/>
    <property type="project" value="UniProtKB-KW"/>
</dbReference>
<keyword evidence="2" id="KW-1185">Reference proteome</keyword>
<dbReference type="OrthoDB" id="4317838at2"/>
<sequence>MLCRARVTQTRQHVCDRICHCHFGLHALSRRGFRRCSALTGGTGRGPSASMFTNWTS</sequence>
<evidence type="ECO:0000313" key="1">
    <source>
        <dbReference type="EMBL" id="PJM78178.1"/>
    </source>
</evidence>
<organism evidence="1 2">
    <name type="scientific">Bifidobacterium felsineum</name>
    <dbReference type="NCBI Taxonomy" id="2045440"/>
    <lineage>
        <taxon>Bacteria</taxon>
        <taxon>Bacillati</taxon>
        <taxon>Actinomycetota</taxon>
        <taxon>Actinomycetes</taxon>
        <taxon>Bifidobacteriales</taxon>
        <taxon>Bifidobacteriaceae</taxon>
        <taxon>Bifidobacterium</taxon>
    </lineage>
</organism>
<name>A0A2M9HMY4_9BIFI</name>
<evidence type="ECO:0000313" key="2">
    <source>
        <dbReference type="Proteomes" id="UP000229239"/>
    </source>
</evidence>
<keyword evidence="1" id="KW-0689">Ribosomal protein</keyword>
<dbReference type="EMBL" id="PEBJ01000001">
    <property type="protein sequence ID" value="PJM78178.1"/>
    <property type="molecule type" value="Genomic_DNA"/>
</dbReference>
<dbReference type="Proteomes" id="UP000229239">
    <property type="component" value="Unassembled WGS sequence"/>
</dbReference>
<gene>
    <name evidence="1" type="ORF">CSQ86_02190</name>
</gene>
<proteinExistence type="predicted"/>
<dbReference type="AlphaFoldDB" id="A0A2M9HMY4"/>
<keyword evidence="1" id="KW-0687">Ribonucleoprotein</keyword>
<protein>
    <submittedName>
        <fullName evidence="1">30S ribosomal protein S8</fullName>
    </submittedName>
</protein>